<dbReference type="Ensembl" id="ENSEBUT00000026510.1">
    <property type="protein sequence ID" value="ENSEBUP00000025934.1"/>
    <property type="gene ID" value="ENSEBUG00000015986.1"/>
</dbReference>
<dbReference type="AlphaFoldDB" id="A0A8C4R681"/>
<dbReference type="InterPro" id="IPR056576">
    <property type="entry name" value="MGAT4_A/B/C_C"/>
</dbReference>
<dbReference type="GO" id="GO:0008375">
    <property type="term" value="F:acetylglucosaminyltransferase activity"/>
    <property type="evidence" value="ECO:0007669"/>
    <property type="project" value="TreeGrafter"/>
</dbReference>
<dbReference type="GO" id="GO:0006487">
    <property type="term" value="P:protein N-linked glycosylation"/>
    <property type="evidence" value="ECO:0007669"/>
    <property type="project" value="TreeGrafter"/>
</dbReference>
<keyword evidence="3" id="KW-0808">Transferase</keyword>
<feature type="domain" description="MGAT4 A/B/C C-terminal" evidence="5">
    <location>
        <begin position="398"/>
        <end position="508"/>
    </location>
</feature>
<evidence type="ECO:0000259" key="4">
    <source>
        <dbReference type="Pfam" id="PF04666"/>
    </source>
</evidence>
<evidence type="ECO:0000313" key="6">
    <source>
        <dbReference type="Ensembl" id="ENSEBUP00000025934.1"/>
    </source>
</evidence>
<evidence type="ECO:0000256" key="1">
    <source>
        <dbReference type="ARBA" id="ARBA00004922"/>
    </source>
</evidence>
<organism evidence="6 7">
    <name type="scientific">Eptatretus burgeri</name>
    <name type="common">Inshore hagfish</name>
    <dbReference type="NCBI Taxonomy" id="7764"/>
    <lineage>
        <taxon>Eukaryota</taxon>
        <taxon>Metazoa</taxon>
        <taxon>Chordata</taxon>
        <taxon>Craniata</taxon>
        <taxon>Vertebrata</taxon>
        <taxon>Cyclostomata</taxon>
        <taxon>Myxini</taxon>
        <taxon>Myxiniformes</taxon>
        <taxon>Myxinidae</taxon>
        <taxon>Eptatretinae</taxon>
        <taxon>Eptatretus</taxon>
    </lineage>
</organism>
<evidence type="ECO:0000256" key="2">
    <source>
        <dbReference type="ARBA" id="ARBA00022676"/>
    </source>
</evidence>
<dbReference type="PANTHER" id="PTHR12062:SF9">
    <property type="entry name" value="ALPHA-1,3-MANNOSYL-GLYCOPROTEIN 4-BETA-N-ACETYLGLUCOSAMINYLTRANSFERASE A, ISOFORM A"/>
    <property type="match status" value="1"/>
</dbReference>
<evidence type="ECO:0000313" key="7">
    <source>
        <dbReference type="Proteomes" id="UP000694388"/>
    </source>
</evidence>
<protein>
    <submittedName>
        <fullName evidence="6">Alpha-1,3-mannosyl-glycoprotein 4-beta-N-acetylglucosaminyltransferase B</fullName>
    </submittedName>
</protein>
<dbReference type="InterPro" id="IPR006759">
    <property type="entry name" value="Glyco_transf_54"/>
</dbReference>
<reference evidence="6" key="1">
    <citation type="submission" date="2025-08" db="UniProtKB">
        <authorList>
            <consortium name="Ensembl"/>
        </authorList>
    </citation>
    <scope>IDENTIFICATION</scope>
</reference>
<keyword evidence="7" id="KW-1185">Reference proteome</keyword>
<dbReference type="GO" id="GO:0005793">
    <property type="term" value="C:endoplasmic reticulum-Golgi intermediate compartment"/>
    <property type="evidence" value="ECO:0007669"/>
    <property type="project" value="TreeGrafter"/>
</dbReference>
<dbReference type="GeneTree" id="ENSGT00940000156526"/>
<evidence type="ECO:0000256" key="3">
    <source>
        <dbReference type="ARBA" id="ARBA00022679"/>
    </source>
</evidence>
<evidence type="ECO:0000259" key="5">
    <source>
        <dbReference type="Pfam" id="PF23524"/>
    </source>
</evidence>
<keyword evidence="2" id="KW-0328">Glycosyltransferase</keyword>
<dbReference type="GO" id="GO:0005795">
    <property type="term" value="C:Golgi stack"/>
    <property type="evidence" value="ECO:0007669"/>
    <property type="project" value="TreeGrafter"/>
</dbReference>
<name>A0A8C4R681_EPTBU</name>
<dbReference type="Proteomes" id="UP000694388">
    <property type="component" value="Unplaced"/>
</dbReference>
<dbReference type="PANTHER" id="PTHR12062">
    <property type="entry name" value="N-ACETYLGLUCOSAMINYLTRANSFERASE VI"/>
    <property type="match status" value="1"/>
</dbReference>
<proteinExistence type="predicted"/>
<dbReference type="GO" id="GO:0005783">
    <property type="term" value="C:endoplasmic reticulum"/>
    <property type="evidence" value="ECO:0007669"/>
    <property type="project" value="TreeGrafter"/>
</dbReference>
<dbReference type="InterPro" id="IPR057279">
    <property type="entry name" value="MGAT4"/>
</dbReference>
<dbReference type="Pfam" id="PF23524">
    <property type="entry name" value="MGAT4A_C"/>
    <property type="match status" value="1"/>
</dbReference>
<accession>A0A8C4R681</accession>
<reference evidence="6" key="2">
    <citation type="submission" date="2025-09" db="UniProtKB">
        <authorList>
            <consortium name="Ensembl"/>
        </authorList>
    </citation>
    <scope>IDENTIFICATION</scope>
</reference>
<feature type="domain" description="MGAT4 conserved region" evidence="4">
    <location>
        <begin position="108"/>
        <end position="383"/>
    </location>
</feature>
<sequence>MRRRHAAALLALVSGGFLCFSWFSTMRHSREEILLFQHQLKALNEHLYRAEERYVQRTQDLKLLLSKVRTINNRSVQRTDENAKWQHLPVAERRGTVLSSMTGLDVLHIPSLYHYLPHLQGRHEGLAPAVEVSTRRAKVSLVLGIPTVKRTDQTYLVDTLNSLIHELSHEEREDCIIMVSIGETNISFVNTMVENLQNRFGLEMASGLLEIISPPEMYYPDFSKLRETFGDAWEKVRWRTKQNLDYCFLMLHAQAKGTYYVQLEDDIVALPNFLSLMKNFAEHQPSEDWMVLEFSQLGFIGKLFKSSDLNIIVEFVLMFYKDKPIDWLLDHILWVKVCNPEKDSKHCERQKGNLRIRFKPSLFQHVGKYSSLSGKVHKLTDQDIGNPALQSVNMNPPAEVSTSLKVYKQYGLAKAYLAEDFFWALTPKANDYIMFTFLQPESLKRLQGNKRYYFRSGNAEHPGDKLSNTTVEVLLALENNIGKEALNNGKNRNSKVKQTEDGYRRIGNLFF</sequence>
<dbReference type="Pfam" id="PF04666">
    <property type="entry name" value="MGAT4_cons"/>
    <property type="match status" value="1"/>
</dbReference>
<comment type="pathway">
    <text evidence="1">Protein modification; protein glycosylation.</text>
</comment>